<reference evidence="1 2" key="1">
    <citation type="submission" date="2020-04" db="EMBL/GenBank/DDBJ databases">
        <authorList>
            <person name="Liu S."/>
        </authorList>
    </citation>
    <scope>NUCLEOTIDE SEQUENCE [LARGE SCALE GENOMIC DNA]</scope>
    <source>
        <strain evidence="1 2">CGMCC 1.15091</strain>
    </source>
</reference>
<protein>
    <recommendedName>
        <fullName evidence="3">Ketohydroxyglutarate aldolase</fullName>
    </recommendedName>
</protein>
<accession>A0ABX1JIF4</accession>
<sequence length="76" mass="8054">MVNICVTVGQEYLPRIGDVADALRAQGMEVRQVLGIGIITGSVSEARRQALAAVPGVQPVDEQLEFGLPPPGEEIQ</sequence>
<comment type="caution">
    <text evidence="1">The sequence shown here is derived from an EMBL/GenBank/DDBJ whole genome shotgun (WGS) entry which is preliminary data.</text>
</comment>
<gene>
    <name evidence="1" type="ORF">HER39_00600</name>
</gene>
<evidence type="ECO:0000313" key="2">
    <source>
        <dbReference type="Proteomes" id="UP000523795"/>
    </source>
</evidence>
<keyword evidence="2" id="KW-1185">Reference proteome</keyword>
<organism evidence="1 2">
    <name type="scientific">Arthrobacter deserti</name>
    <dbReference type="NCBI Taxonomy" id="1742687"/>
    <lineage>
        <taxon>Bacteria</taxon>
        <taxon>Bacillati</taxon>
        <taxon>Actinomycetota</taxon>
        <taxon>Actinomycetes</taxon>
        <taxon>Micrococcales</taxon>
        <taxon>Micrococcaceae</taxon>
        <taxon>Arthrobacter</taxon>
    </lineage>
</organism>
<name>A0ABX1JIF4_9MICC</name>
<evidence type="ECO:0000313" key="1">
    <source>
        <dbReference type="EMBL" id="NKX49105.1"/>
    </source>
</evidence>
<proteinExistence type="predicted"/>
<evidence type="ECO:0008006" key="3">
    <source>
        <dbReference type="Google" id="ProtNLM"/>
    </source>
</evidence>
<dbReference type="EMBL" id="JAAZSR010000003">
    <property type="protein sequence ID" value="NKX49105.1"/>
    <property type="molecule type" value="Genomic_DNA"/>
</dbReference>
<dbReference type="Proteomes" id="UP000523795">
    <property type="component" value="Unassembled WGS sequence"/>
</dbReference>